<sequence>MRNQDYDINCAVGASPEAAVNVADYSLTDLVSYLEQLDDSNRVQAFERLPASRWIRVYSALSPAKQHRQLAFVLARLRDSN</sequence>
<keyword evidence="2" id="KW-1185">Reference proteome</keyword>
<comment type="caution">
    <text evidence="1">The sequence shown here is derived from an EMBL/GenBank/DDBJ whole genome shotgun (WGS) entry which is preliminary data.</text>
</comment>
<dbReference type="RefSeq" id="WP_253483634.1">
    <property type="nucleotide sequence ID" value="NZ_JALJXV010000010.1"/>
</dbReference>
<dbReference type="EMBL" id="JALJXV010000010">
    <property type="protein sequence ID" value="MCP1676720.1"/>
    <property type="molecule type" value="Genomic_DNA"/>
</dbReference>
<gene>
    <name evidence="1" type="ORF">J2T57_003891</name>
</gene>
<protein>
    <submittedName>
        <fullName evidence="1">Mg/Co/Ni transporter MgtE</fullName>
    </submittedName>
</protein>
<dbReference type="Proteomes" id="UP001205843">
    <property type="component" value="Unassembled WGS sequence"/>
</dbReference>
<evidence type="ECO:0000313" key="1">
    <source>
        <dbReference type="EMBL" id="MCP1676720.1"/>
    </source>
</evidence>
<dbReference type="AlphaFoldDB" id="A0AAE3G6E8"/>
<evidence type="ECO:0000313" key="2">
    <source>
        <dbReference type="Proteomes" id="UP001205843"/>
    </source>
</evidence>
<organism evidence="1 2">
    <name type="scientific">Natronocella acetinitrilica</name>
    <dbReference type="NCBI Taxonomy" id="414046"/>
    <lineage>
        <taxon>Bacteria</taxon>
        <taxon>Pseudomonadati</taxon>
        <taxon>Pseudomonadota</taxon>
        <taxon>Gammaproteobacteria</taxon>
        <taxon>Chromatiales</taxon>
        <taxon>Ectothiorhodospiraceae</taxon>
        <taxon>Natronocella</taxon>
    </lineage>
</organism>
<proteinExistence type="predicted"/>
<reference evidence="1" key="1">
    <citation type="submission" date="2022-03" db="EMBL/GenBank/DDBJ databases">
        <title>Genomic Encyclopedia of Type Strains, Phase III (KMG-III): the genomes of soil and plant-associated and newly described type strains.</title>
        <authorList>
            <person name="Whitman W."/>
        </authorList>
    </citation>
    <scope>NUCLEOTIDE SEQUENCE</scope>
    <source>
        <strain evidence="1">ANL 6-2</strain>
    </source>
</reference>
<accession>A0AAE3G6E8</accession>
<name>A0AAE3G6E8_9GAMM</name>